<dbReference type="AlphaFoldDB" id="A0A1I3H3Z6"/>
<accession>A0A1I3H3Z6</accession>
<gene>
    <name evidence="1" type="ORF">SAMN05192551_11145</name>
</gene>
<dbReference type="EMBL" id="FOQA01000011">
    <property type="protein sequence ID" value="SFI30373.1"/>
    <property type="molecule type" value="Genomic_DNA"/>
</dbReference>
<dbReference type="STRING" id="69895.SAMN05192551_11145"/>
<keyword evidence="2" id="KW-1185">Reference proteome</keyword>
<sequence length="70" mass="8075">MKIGMRTPNLKKRVKARTTGKLKRKAKGAVNPLYGMKDMGYAKNPKRAIKNKVYKKTTFDLFSVIKKLFK</sequence>
<reference evidence="2" key="1">
    <citation type="submission" date="2016-10" db="EMBL/GenBank/DDBJ databases">
        <authorList>
            <person name="Varghese N."/>
            <person name="Submissions S."/>
        </authorList>
    </citation>
    <scope>NUCLEOTIDE SEQUENCE [LARGE SCALE GENOMIC DNA]</scope>
    <source>
        <strain evidence="2">Z-7934</strain>
    </source>
</reference>
<dbReference type="Proteomes" id="UP000199287">
    <property type="component" value="Unassembled WGS sequence"/>
</dbReference>
<protein>
    <recommendedName>
        <fullName evidence="3">Phage protein</fullName>
    </recommendedName>
</protein>
<evidence type="ECO:0000313" key="1">
    <source>
        <dbReference type="EMBL" id="SFI30373.1"/>
    </source>
</evidence>
<evidence type="ECO:0008006" key="3">
    <source>
        <dbReference type="Google" id="ProtNLM"/>
    </source>
</evidence>
<dbReference type="OrthoDB" id="9816323at2"/>
<organism evidence="1 2">
    <name type="scientific">Tindallia magadiensis</name>
    <dbReference type="NCBI Taxonomy" id="69895"/>
    <lineage>
        <taxon>Bacteria</taxon>
        <taxon>Bacillati</taxon>
        <taxon>Bacillota</taxon>
        <taxon>Clostridia</taxon>
        <taxon>Peptostreptococcales</taxon>
        <taxon>Tindalliaceae</taxon>
        <taxon>Tindallia</taxon>
    </lineage>
</organism>
<proteinExistence type="predicted"/>
<dbReference type="RefSeq" id="WP_093373546.1">
    <property type="nucleotide sequence ID" value="NZ_FOQA01000011.1"/>
</dbReference>
<evidence type="ECO:0000313" key="2">
    <source>
        <dbReference type="Proteomes" id="UP000199287"/>
    </source>
</evidence>
<name>A0A1I3H3Z6_9FIRM</name>